<evidence type="ECO:0000256" key="1">
    <source>
        <dbReference type="ARBA" id="ARBA00000448"/>
    </source>
</evidence>
<keyword evidence="5 11" id="KW-0378">Hydrolase</keyword>
<organism evidence="13 14">
    <name type="scientific">Plectosphaerella cucumerina</name>
    <dbReference type="NCBI Taxonomy" id="40658"/>
    <lineage>
        <taxon>Eukaryota</taxon>
        <taxon>Fungi</taxon>
        <taxon>Dikarya</taxon>
        <taxon>Ascomycota</taxon>
        <taxon>Pezizomycotina</taxon>
        <taxon>Sordariomycetes</taxon>
        <taxon>Hypocreomycetidae</taxon>
        <taxon>Glomerellales</taxon>
        <taxon>Plectosphaerellaceae</taxon>
        <taxon>Plectosphaerella</taxon>
    </lineage>
</organism>
<dbReference type="SMART" id="SM01217">
    <property type="entry name" value="Fn3_like"/>
    <property type="match status" value="1"/>
</dbReference>
<evidence type="ECO:0000256" key="2">
    <source>
        <dbReference type="ARBA" id="ARBA00004987"/>
    </source>
</evidence>
<dbReference type="InterPro" id="IPR002772">
    <property type="entry name" value="Glyco_hydro_3_C"/>
</dbReference>
<sequence length="838" mass="91140">MGETSYHNGGFDVDYVLKNATMAEKLSLLAGEDFWHTTPLPRLGVPSIRLSDGPNGVRGTKFFDGVRAACVPCGTGLAATWDQDLLVEAGKLIGEECKAKGAHCWLGPTVCIQRSPLGGRGFESMSEDPYATGKLAAAYIRGAQSTGVISTIKHWLANDQEHERVGVNAVVSERALREVHMLPFQIAVAEANPGAVMACYNRVNGEHVSESRELLDGILREDWGWKGLIMSDWFGTYSTAEALNAGLDLEMPGPARLRGALASLAVSTRKVSHATVDARARNVLEFVKRASDIAVAAKEGTRDFPEDRELNRKLAADSVVLLKNSAGILPLSPSKIKSIALIGPNMRSAAFCGGGSAALQPYYAVTPYEGIITQLPSDVEVRYEVGAHSHGFIPELLASDVITPEGTTGLRMRFYRDPPSVPDREIIDETVMRESIWQLMGYSHPRLDKLFFAAVEADLTPSQTGNYEFGVAVYGTAKLFIDDALVVDNETTQRDGTFHFGKGTLEETAIVPLVAGRTYRIRVEFASAPACRLVKPGVVNFGGGAARLGMVRVVDDDEAIAAAVKAARECDVTILCAGLTRDHESEGFDRKHMGLPRAVPRLFEAVLAAAPEAVVVTQSGTPFDMLLWAEKVQSHVHAWFGGNETGNGIADVLFGKVNPSGRLPLSFPRRIEDTPTFLNFGSERGRVTYGEGIYVGYKYYEKVLRDVLYPFGHGLSYTNFSFTDLNVSKTSAKVKVTNTGAVAGAEVVQMYIAADMATSSIGRPVKELKGFKKVFLAPGETRDLEIPFDRFTTAFWDEEKKCWVCEKGLYRVLLGSSSQKILAEGELRVEETTTWTGL</sequence>
<dbReference type="Pfam" id="PF14310">
    <property type="entry name" value="Fn3-like"/>
    <property type="match status" value="1"/>
</dbReference>
<dbReference type="InterPro" id="IPR019800">
    <property type="entry name" value="Glyco_hydro_3_AS"/>
</dbReference>
<evidence type="ECO:0000256" key="6">
    <source>
        <dbReference type="ARBA" id="ARBA00023001"/>
    </source>
</evidence>
<keyword evidence="10 11" id="KW-0624">Polysaccharide degradation</keyword>
<comment type="catalytic activity">
    <reaction evidence="1 11">
        <text>Hydrolysis of terminal, non-reducing beta-D-glucosyl residues with release of beta-D-glucose.</text>
        <dbReference type="EC" id="3.2.1.21"/>
    </reaction>
</comment>
<dbReference type="InterPro" id="IPR036881">
    <property type="entry name" value="Glyco_hydro_3_C_sf"/>
</dbReference>
<evidence type="ECO:0000256" key="11">
    <source>
        <dbReference type="RuleBase" id="RU361161"/>
    </source>
</evidence>
<dbReference type="GO" id="GO:0030245">
    <property type="term" value="P:cellulose catabolic process"/>
    <property type="evidence" value="ECO:0007669"/>
    <property type="project" value="UniProtKB-UniPathway"/>
</dbReference>
<dbReference type="FunFam" id="3.20.20.300:FF:000006">
    <property type="entry name" value="Beta-glucosidase H"/>
    <property type="match status" value="1"/>
</dbReference>
<dbReference type="SUPFAM" id="SSF51445">
    <property type="entry name" value="(Trans)glycosidases"/>
    <property type="match status" value="1"/>
</dbReference>
<evidence type="ECO:0000256" key="8">
    <source>
        <dbReference type="ARBA" id="ARBA00023277"/>
    </source>
</evidence>
<dbReference type="Gene3D" id="2.60.40.10">
    <property type="entry name" value="Immunoglobulins"/>
    <property type="match status" value="1"/>
</dbReference>
<dbReference type="EMBL" id="JAGPXD010000005">
    <property type="protein sequence ID" value="KAH7353545.1"/>
    <property type="molecule type" value="Genomic_DNA"/>
</dbReference>
<dbReference type="InterPro" id="IPR017853">
    <property type="entry name" value="GH"/>
</dbReference>
<evidence type="ECO:0000256" key="3">
    <source>
        <dbReference type="ARBA" id="ARBA00005336"/>
    </source>
</evidence>
<dbReference type="PRINTS" id="PR00133">
    <property type="entry name" value="GLHYDRLASE3"/>
</dbReference>
<dbReference type="Pfam" id="PF07691">
    <property type="entry name" value="PA14"/>
    <property type="match status" value="1"/>
</dbReference>
<dbReference type="Gene3D" id="2.60.120.260">
    <property type="entry name" value="Galactose-binding domain-like"/>
    <property type="match status" value="1"/>
</dbReference>
<dbReference type="Pfam" id="PF00933">
    <property type="entry name" value="Glyco_hydro_3"/>
    <property type="match status" value="1"/>
</dbReference>
<dbReference type="AlphaFoldDB" id="A0A8K0T903"/>
<dbReference type="OrthoDB" id="47059at2759"/>
<keyword evidence="6" id="KW-0136">Cellulose degradation</keyword>
<dbReference type="PROSITE" id="PS51820">
    <property type="entry name" value="PA14"/>
    <property type="match status" value="1"/>
</dbReference>
<dbReference type="EC" id="3.2.1.21" evidence="4 11"/>
<dbReference type="FunFam" id="2.60.40.10:FF:000495">
    <property type="entry name" value="Periplasmic beta-glucosidase"/>
    <property type="match status" value="1"/>
</dbReference>
<dbReference type="InterPro" id="IPR001764">
    <property type="entry name" value="Glyco_hydro_3_N"/>
</dbReference>
<dbReference type="Gene3D" id="3.20.20.300">
    <property type="entry name" value="Glycoside hydrolase, family 3, N-terminal domain"/>
    <property type="match status" value="1"/>
</dbReference>
<keyword evidence="8 11" id="KW-0119">Carbohydrate metabolism</keyword>
<proteinExistence type="inferred from homology"/>
<evidence type="ECO:0000256" key="4">
    <source>
        <dbReference type="ARBA" id="ARBA00012744"/>
    </source>
</evidence>
<keyword evidence="14" id="KW-1185">Reference proteome</keyword>
<evidence type="ECO:0000313" key="14">
    <source>
        <dbReference type="Proteomes" id="UP000813385"/>
    </source>
</evidence>
<keyword evidence="7" id="KW-0325">Glycoprotein</keyword>
<dbReference type="PANTHER" id="PTHR42715:SF13">
    <property type="entry name" value="BETA-GLUCOSIDASE K-RELATED"/>
    <property type="match status" value="1"/>
</dbReference>
<evidence type="ECO:0000259" key="12">
    <source>
        <dbReference type="PROSITE" id="PS51820"/>
    </source>
</evidence>
<evidence type="ECO:0000256" key="9">
    <source>
        <dbReference type="ARBA" id="ARBA00023295"/>
    </source>
</evidence>
<accession>A0A8K0T903</accession>
<dbReference type="InterPro" id="IPR050288">
    <property type="entry name" value="Cellulose_deg_GH3"/>
</dbReference>
<dbReference type="Gene3D" id="3.40.50.1700">
    <property type="entry name" value="Glycoside hydrolase family 3 C-terminal domain"/>
    <property type="match status" value="1"/>
</dbReference>
<reference evidence="13" key="1">
    <citation type="journal article" date="2021" name="Nat. Commun.">
        <title>Genetic determinants of endophytism in the Arabidopsis root mycobiome.</title>
        <authorList>
            <person name="Mesny F."/>
            <person name="Miyauchi S."/>
            <person name="Thiergart T."/>
            <person name="Pickel B."/>
            <person name="Atanasova L."/>
            <person name="Karlsson M."/>
            <person name="Huettel B."/>
            <person name="Barry K.W."/>
            <person name="Haridas S."/>
            <person name="Chen C."/>
            <person name="Bauer D."/>
            <person name="Andreopoulos W."/>
            <person name="Pangilinan J."/>
            <person name="LaButti K."/>
            <person name="Riley R."/>
            <person name="Lipzen A."/>
            <person name="Clum A."/>
            <person name="Drula E."/>
            <person name="Henrissat B."/>
            <person name="Kohler A."/>
            <person name="Grigoriev I.V."/>
            <person name="Martin F.M."/>
            <person name="Hacquard S."/>
        </authorList>
    </citation>
    <scope>NUCLEOTIDE SEQUENCE</scope>
    <source>
        <strain evidence="13">MPI-CAGE-AT-0016</strain>
    </source>
</reference>
<dbReference type="SMART" id="SM00758">
    <property type="entry name" value="PA14"/>
    <property type="match status" value="1"/>
</dbReference>
<dbReference type="InterPro" id="IPR026891">
    <property type="entry name" value="Fn3-like"/>
</dbReference>
<dbReference type="InterPro" id="IPR011658">
    <property type="entry name" value="PA14_dom"/>
</dbReference>
<evidence type="ECO:0000256" key="5">
    <source>
        <dbReference type="ARBA" id="ARBA00022801"/>
    </source>
</evidence>
<name>A0A8K0T903_9PEZI</name>
<dbReference type="PANTHER" id="PTHR42715">
    <property type="entry name" value="BETA-GLUCOSIDASE"/>
    <property type="match status" value="1"/>
</dbReference>
<dbReference type="Pfam" id="PF01915">
    <property type="entry name" value="Glyco_hydro_3_C"/>
    <property type="match status" value="1"/>
</dbReference>
<dbReference type="InterPro" id="IPR036962">
    <property type="entry name" value="Glyco_hydro_3_N_sf"/>
</dbReference>
<dbReference type="SUPFAM" id="SSF52279">
    <property type="entry name" value="Beta-D-glucan exohydrolase, C-terminal domain"/>
    <property type="match status" value="1"/>
</dbReference>
<comment type="caution">
    <text evidence="13">The sequence shown here is derived from an EMBL/GenBank/DDBJ whole genome shotgun (WGS) entry which is preliminary data.</text>
</comment>
<dbReference type="GO" id="GO:0008422">
    <property type="term" value="F:beta-glucosidase activity"/>
    <property type="evidence" value="ECO:0007669"/>
    <property type="project" value="UniProtKB-EC"/>
</dbReference>
<dbReference type="PROSITE" id="PS00775">
    <property type="entry name" value="GLYCOSYL_HYDROL_F3"/>
    <property type="match status" value="1"/>
</dbReference>
<gene>
    <name evidence="13" type="ORF">B0T11DRAFT_118641</name>
</gene>
<dbReference type="InterPro" id="IPR037524">
    <property type="entry name" value="PA14/GLEYA"/>
</dbReference>
<feature type="domain" description="PA14" evidence="12">
    <location>
        <begin position="405"/>
        <end position="564"/>
    </location>
</feature>
<protein>
    <recommendedName>
        <fullName evidence="4 11">beta-glucosidase</fullName>
        <ecNumber evidence="4 11">3.2.1.21</ecNumber>
    </recommendedName>
</protein>
<dbReference type="InterPro" id="IPR013783">
    <property type="entry name" value="Ig-like_fold"/>
</dbReference>
<dbReference type="UniPathway" id="UPA00696"/>
<evidence type="ECO:0000313" key="13">
    <source>
        <dbReference type="EMBL" id="KAH7353545.1"/>
    </source>
</evidence>
<keyword evidence="9 11" id="KW-0326">Glycosidase</keyword>
<comment type="pathway">
    <text evidence="2 11">Glycan metabolism; cellulose degradation.</text>
</comment>
<evidence type="ECO:0000256" key="7">
    <source>
        <dbReference type="ARBA" id="ARBA00023180"/>
    </source>
</evidence>
<comment type="similarity">
    <text evidence="3 11">Belongs to the glycosyl hydrolase 3 family.</text>
</comment>
<dbReference type="Proteomes" id="UP000813385">
    <property type="component" value="Unassembled WGS sequence"/>
</dbReference>
<evidence type="ECO:0000256" key="10">
    <source>
        <dbReference type="ARBA" id="ARBA00023326"/>
    </source>
</evidence>